<name>A0A3A2ZUZ9_9EURO</name>
<keyword evidence="8" id="KW-1185">Reference proteome</keyword>
<evidence type="ECO:0000256" key="2">
    <source>
        <dbReference type="ARBA" id="ARBA00010989"/>
    </source>
</evidence>
<accession>A0A3A2ZUZ9</accession>
<dbReference type="GO" id="GO:0004657">
    <property type="term" value="F:proline dehydrogenase activity"/>
    <property type="evidence" value="ECO:0007669"/>
    <property type="project" value="TreeGrafter"/>
</dbReference>
<evidence type="ECO:0000313" key="8">
    <source>
        <dbReference type="Proteomes" id="UP000266188"/>
    </source>
</evidence>
<dbReference type="Gene3D" id="3.50.50.60">
    <property type="entry name" value="FAD/NAD(P)-binding domain"/>
    <property type="match status" value="1"/>
</dbReference>
<dbReference type="OrthoDB" id="2219495at2759"/>
<gene>
    <name evidence="7" type="ORF">PHISCL_02471</name>
</gene>
<dbReference type="Proteomes" id="UP000266188">
    <property type="component" value="Unassembled WGS sequence"/>
</dbReference>
<reference evidence="8" key="1">
    <citation type="submission" date="2017-02" db="EMBL/GenBank/DDBJ databases">
        <authorList>
            <person name="Tafer H."/>
            <person name="Lopandic K."/>
        </authorList>
    </citation>
    <scope>NUCLEOTIDE SEQUENCE [LARGE SCALE GENOMIC DNA]</scope>
    <source>
        <strain evidence="8">CBS 366.77</strain>
    </source>
</reference>
<evidence type="ECO:0000256" key="3">
    <source>
        <dbReference type="ARBA" id="ARBA00022630"/>
    </source>
</evidence>
<dbReference type="GO" id="GO:0050031">
    <property type="term" value="F:L-pipecolate oxidase activity"/>
    <property type="evidence" value="ECO:0007669"/>
    <property type="project" value="TreeGrafter"/>
</dbReference>
<dbReference type="EMBL" id="MVGC01000055">
    <property type="protein sequence ID" value="RJE25197.1"/>
    <property type="molecule type" value="Genomic_DNA"/>
</dbReference>
<dbReference type="GO" id="GO:0050660">
    <property type="term" value="F:flavin adenine dinucleotide binding"/>
    <property type="evidence" value="ECO:0007669"/>
    <property type="project" value="InterPro"/>
</dbReference>
<comment type="similarity">
    <text evidence="2">Belongs to the MSOX/MTOX family.</text>
</comment>
<sequence length="430" mass="47705">MTTQPSHNDSILIVGAGVFGLSTALELKQRGFLNVTVIDRMLPPVPDGSSCDVSRIIRYDYTDPFYAKMAREAVGVWKSSKLYKPYYHPAGYVLCSETQHNEFLDQAREVMRKQNQPYSNFRNIQELHEIMPSLKDIDYPFTGYVNQNGGWANAAGAIGALAARCSELGVNFICGKAGTMTSLKIGPDNRIQGVNVVSGGPLQASRVILATGAWTNRYTNLDHAITSSAQPIGFIQLTKEEAEYYKERPVVDNFTTGVYIFPPTPDTHLLKIARDGHGFVNQVRIHDRVFASPAQDTNNALPSYFPQDADQALRHGLRQFMPGIAERPWSRRRLCWYTETPKGDFIVDNHDSIDGLFIATGGSGHGFKFLPIIGTYIADCFEGKAPSELRERWELTPAKQVDGPMACNDGSRGGPSCRQLSDDELFQAQL</sequence>
<keyword evidence="4" id="KW-0274">FAD</keyword>
<dbReference type="InterPro" id="IPR045170">
    <property type="entry name" value="MTOX"/>
</dbReference>
<evidence type="ECO:0000256" key="1">
    <source>
        <dbReference type="ARBA" id="ARBA00001974"/>
    </source>
</evidence>
<comment type="caution">
    <text evidence="7">The sequence shown here is derived from an EMBL/GenBank/DDBJ whole genome shotgun (WGS) entry which is preliminary data.</text>
</comment>
<dbReference type="InterPro" id="IPR006076">
    <property type="entry name" value="FAD-dep_OxRdtase"/>
</dbReference>
<dbReference type="AlphaFoldDB" id="A0A3A2ZUZ9"/>
<keyword evidence="5" id="KW-0560">Oxidoreductase</keyword>
<protein>
    <submittedName>
        <fullName evidence="7">Fructosyl amino acid oxidase</fullName>
    </submittedName>
</protein>
<feature type="domain" description="FAD dependent oxidoreductase" evidence="6">
    <location>
        <begin position="11"/>
        <end position="379"/>
    </location>
</feature>
<keyword evidence="3" id="KW-0285">Flavoprotein</keyword>
<dbReference type="GO" id="GO:0008115">
    <property type="term" value="F:sarcosine oxidase activity"/>
    <property type="evidence" value="ECO:0007669"/>
    <property type="project" value="TreeGrafter"/>
</dbReference>
<dbReference type="Pfam" id="PF01266">
    <property type="entry name" value="DAO"/>
    <property type="match status" value="1"/>
</dbReference>
<comment type="cofactor">
    <cofactor evidence="1">
        <name>FAD</name>
        <dbReference type="ChEBI" id="CHEBI:57692"/>
    </cofactor>
</comment>
<dbReference type="InterPro" id="IPR036188">
    <property type="entry name" value="FAD/NAD-bd_sf"/>
</dbReference>
<evidence type="ECO:0000256" key="5">
    <source>
        <dbReference type="ARBA" id="ARBA00023002"/>
    </source>
</evidence>
<proteinExistence type="inferred from homology"/>
<dbReference type="SUPFAM" id="SSF51905">
    <property type="entry name" value="FAD/NAD(P)-binding domain"/>
    <property type="match status" value="1"/>
</dbReference>
<dbReference type="SUPFAM" id="SSF54373">
    <property type="entry name" value="FAD-linked reductases, C-terminal domain"/>
    <property type="match status" value="1"/>
</dbReference>
<evidence type="ECO:0000256" key="4">
    <source>
        <dbReference type="ARBA" id="ARBA00022827"/>
    </source>
</evidence>
<organism evidence="7 8">
    <name type="scientific">Aspergillus sclerotialis</name>
    <dbReference type="NCBI Taxonomy" id="2070753"/>
    <lineage>
        <taxon>Eukaryota</taxon>
        <taxon>Fungi</taxon>
        <taxon>Dikarya</taxon>
        <taxon>Ascomycota</taxon>
        <taxon>Pezizomycotina</taxon>
        <taxon>Eurotiomycetes</taxon>
        <taxon>Eurotiomycetidae</taxon>
        <taxon>Eurotiales</taxon>
        <taxon>Aspergillaceae</taxon>
        <taxon>Aspergillus</taxon>
        <taxon>Aspergillus subgen. Polypaecilum</taxon>
    </lineage>
</organism>
<dbReference type="STRING" id="2070753.A0A3A2ZUZ9"/>
<dbReference type="PANTHER" id="PTHR10961">
    <property type="entry name" value="PEROXISOMAL SARCOSINE OXIDASE"/>
    <property type="match status" value="1"/>
</dbReference>
<evidence type="ECO:0000259" key="6">
    <source>
        <dbReference type="Pfam" id="PF01266"/>
    </source>
</evidence>
<dbReference type="PANTHER" id="PTHR10961:SF45">
    <property type="entry name" value="FAD DEPENDENT OXIDOREDUCTASE DOMAIN-CONTAINING PROTEIN-RELATED"/>
    <property type="match status" value="1"/>
</dbReference>
<dbReference type="Gene3D" id="3.30.9.10">
    <property type="entry name" value="D-Amino Acid Oxidase, subunit A, domain 2"/>
    <property type="match status" value="1"/>
</dbReference>
<evidence type="ECO:0000313" key="7">
    <source>
        <dbReference type="EMBL" id="RJE25197.1"/>
    </source>
</evidence>